<proteinExistence type="predicted"/>
<dbReference type="AlphaFoldDB" id="A0A0A9B614"/>
<name>A0A0A9B614_ARUDO</name>
<dbReference type="EMBL" id="GBRH01238446">
    <property type="protein sequence ID" value="JAD59449.1"/>
    <property type="molecule type" value="Transcribed_RNA"/>
</dbReference>
<sequence>MSPQRNVLQAAFVFVLPASGLTHFFPINAPCR</sequence>
<accession>A0A0A9B614</accession>
<organism evidence="1">
    <name type="scientific">Arundo donax</name>
    <name type="common">Giant reed</name>
    <name type="synonym">Donax arundinaceus</name>
    <dbReference type="NCBI Taxonomy" id="35708"/>
    <lineage>
        <taxon>Eukaryota</taxon>
        <taxon>Viridiplantae</taxon>
        <taxon>Streptophyta</taxon>
        <taxon>Embryophyta</taxon>
        <taxon>Tracheophyta</taxon>
        <taxon>Spermatophyta</taxon>
        <taxon>Magnoliopsida</taxon>
        <taxon>Liliopsida</taxon>
        <taxon>Poales</taxon>
        <taxon>Poaceae</taxon>
        <taxon>PACMAD clade</taxon>
        <taxon>Arundinoideae</taxon>
        <taxon>Arundineae</taxon>
        <taxon>Arundo</taxon>
    </lineage>
</organism>
<reference evidence="1" key="2">
    <citation type="journal article" date="2015" name="Data Brief">
        <title>Shoot transcriptome of the giant reed, Arundo donax.</title>
        <authorList>
            <person name="Barrero R.A."/>
            <person name="Guerrero F.D."/>
            <person name="Moolhuijzen P."/>
            <person name="Goolsby J.A."/>
            <person name="Tidwell J."/>
            <person name="Bellgard S.E."/>
            <person name="Bellgard M.I."/>
        </authorList>
    </citation>
    <scope>NUCLEOTIDE SEQUENCE</scope>
    <source>
        <tissue evidence="1">Shoot tissue taken approximately 20 cm above the soil surface</tissue>
    </source>
</reference>
<evidence type="ECO:0000313" key="1">
    <source>
        <dbReference type="EMBL" id="JAD59449.1"/>
    </source>
</evidence>
<reference evidence="1" key="1">
    <citation type="submission" date="2014-09" db="EMBL/GenBank/DDBJ databases">
        <authorList>
            <person name="Magalhaes I.L.F."/>
            <person name="Oliveira U."/>
            <person name="Santos F.R."/>
            <person name="Vidigal T.H.D.A."/>
            <person name="Brescovit A.D."/>
            <person name="Santos A.J."/>
        </authorList>
    </citation>
    <scope>NUCLEOTIDE SEQUENCE</scope>
    <source>
        <tissue evidence="1">Shoot tissue taken approximately 20 cm above the soil surface</tissue>
    </source>
</reference>
<protein>
    <submittedName>
        <fullName evidence="1">Uncharacterized protein</fullName>
    </submittedName>
</protein>